<name>A0A074ZQ48_OPIVI</name>
<keyword evidence="2" id="KW-1185">Reference proteome</keyword>
<organism evidence="1 2">
    <name type="scientific">Opisthorchis viverrini</name>
    <name type="common">Southeast Asian liver fluke</name>
    <dbReference type="NCBI Taxonomy" id="6198"/>
    <lineage>
        <taxon>Eukaryota</taxon>
        <taxon>Metazoa</taxon>
        <taxon>Spiralia</taxon>
        <taxon>Lophotrochozoa</taxon>
        <taxon>Platyhelminthes</taxon>
        <taxon>Trematoda</taxon>
        <taxon>Digenea</taxon>
        <taxon>Opisthorchiida</taxon>
        <taxon>Opisthorchiata</taxon>
        <taxon>Opisthorchiidae</taxon>
        <taxon>Opisthorchis</taxon>
    </lineage>
</organism>
<dbReference type="KEGG" id="ovi:T265_03847"/>
<dbReference type="GeneID" id="20318034"/>
<gene>
    <name evidence="1" type="ORF">T265_03847</name>
</gene>
<accession>A0A074ZQ48</accession>
<evidence type="ECO:0000313" key="1">
    <source>
        <dbReference type="EMBL" id="KER29548.1"/>
    </source>
</evidence>
<evidence type="ECO:0000313" key="2">
    <source>
        <dbReference type="Proteomes" id="UP000054324"/>
    </source>
</evidence>
<protein>
    <submittedName>
        <fullName evidence="1">Uncharacterized protein</fullName>
    </submittedName>
</protein>
<dbReference type="Proteomes" id="UP000054324">
    <property type="component" value="Unassembled WGS sequence"/>
</dbReference>
<reference evidence="1 2" key="1">
    <citation type="submission" date="2013-11" db="EMBL/GenBank/DDBJ databases">
        <title>Opisthorchis viverrini - life in the bile duct.</title>
        <authorList>
            <person name="Young N.D."/>
            <person name="Nagarajan N."/>
            <person name="Lin S.J."/>
            <person name="Korhonen P.K."/>
            <person name="Jex A.R."/>
            <person name="Hall R.S."/>
            <person name="Safavi-Hemami H."/>
            <person name="Kaewkong W."/>
            <person name="Bertrand D."/>
            <person name="Gao S."/>
            <person name="Seet Q."/>
            <person name="Wongkham S."/>
            <person name="Teh B.T."/>
            <person name="Wongkham C."/>
            <person name="Intapan P.M."/>
            <person name="Maleewong W."/>
            <person name="Yang X."/>
            <person name="Hu M."/>
            <person name="Wang Z."/>
            <person name="Hofmann A."/>
            <person name="Sternberg P.W."/>
            <person name="Tan P."/>
            <person name="Wang J."/>
            <person name="Gasser R.B."/>
        </authorList>
    </citation>
    <scope>NUCLEOTIDE SEQUENCE [LARGE SCALE GENOMIC DNA]</scope>
</reference>
<dbReference type="CTD" id="20318034"/>
<dbReference type="RefSeq" id="XP_009166692.1">
    <property type="nucleotide sequence ID" value="XM_009168428.1"/>
</dbReference>
<dbReference type="AlphaFoldDB" id="A0A074ZQ48"/>
<sequence length="90" mass="10060">MNRASLKCPNADQIRSCFCGMAEHSSAFAKNRRRRLPPENHCPLVLQWRAYYTFGDHARMVTTLVGLPQGPRLYTGAHKPQKHGAPSGVV</sequence>
<dbReference type="EMBL" id="KL596676">
    <property type="protein sequence ID" value="KER29548.1"/>
    <property type="molecule type" value="Genomic_DNA"/>
</dbReference>
<proteinExistence type="predicted"/>